<dbReference type="eggNOG" id="COG2913">
    <property type="taxonomic scope" value="Bacteria"/>
</dbReference>
<feature type="transmembrane region" description="Helical" evidence="1">
    <location>
        <begin position="6"/>
        <end position="28"/>
    </location>
</feature>
<dbReference type="Proteomes" id="UP000035062">
    <property type="component" value="Unassembled WGS sequence"/>
</dbReference>
<name>I9P2T0_9ALTE</name>
<sequence>MNKYKILILFLAGIVAYFLITFLVLRFYPDDPAQMAWMDREAFNARYIARLNTDGSIKQEYLIGRLGSPDITEAFQHQDQVYQLLYYRTHRKAADGITTTDECTALLFIDRRLTASGDDAVQQYQAVQSDVSRLR</sequence>
<keyword evidence="1" id="KW-0812">Transmembrane</keyword>
<dbReference type="Pfam" id="PF11399">
    <property type="entry name" value="DUF3192"/>
    <property type="match status" value="1"/>
</dbReference>
<evidence type="ECO:0000313" key="3">
    <source>
        <dbReference type="Proteomes" id="UP000035062"/>
    </source>
</evidence>
<evidence type="ECO:0000313" key="2">
    <source>
        <dbReference type="EMBL" id="EIW89212.1"/>
    </source>
</evidence>
<organism evidence="2 3">
    <name type="scientific">Alishewanella agri BL06</name>
    <dbReference type="NCBI Taxonomy" id="1195246"/>
    <lineage>
        <taxon>Bacteria</taxon>
        <taxon>Pseudomonadati</taxon>
        <taxon>Pseudomonadota</taxon>
        <taxon>Gammaproteobacteria</taxon>
        <taxon>Alteromonadales</taxon>
        <taxon>Alteromonadaceae</taxon>
        <taxon>Alishewanella</taxon>
    </lineage>
</organism>
<gene>
    <name evidence="2" type="ORF">AGRI_06985</name>
</gene>
<dbReference type="InterPro" id="IPR021534">
    <property type="entry name" value="DUF3192"/>
</dbReference>
<comment type="caution">
    <text evidence="2">The sequence shown here is derived from an EMBL/GenBank/DDBJ whole genome shotgun (WGS) entry which is preliminary data.</text>
</comment>
<keyword evidence="1" id="KW-1133">Transmembrane helix</keyword>
<evidence type="ECO:0000256" key="1">
    <source>
        <dbReference type="SAM" id="Phobius"/>
    </source>
</evidence>
<dbReference type="PATRIC" id="fig|1195246.3.peg.1378"/>
<dbReference type="EMBL" id="AKKU01000012">
    <property type="protein sequence ID" value="EIW89212.1"/>
    <property type="molecule type" value="Genomic_DNA"/>
</dbReference>
<proteinExistence type="predicted"/>
<accession>I9P2T0</accession>
<protein>
    <recommendedName>
        <fullName evidence="4">DUF3192 domain-containing protein</fullName>
    </recommendedName>
</protein>
<evidence type="ECO:0008006" key="4">
    <source>
        <dbReference type="Google" id="ProtNLM"/>
    </source>
</evidence>
<reference evidence="2 3" key="1">
    <citation type="journal article" date="2012" name="J. Bacteriol.">
        <title>Genome Sequence of Pectin-Degrading Alishewanella agri, Isolated from Landfill Soil.</title>
        <authorList>
            <person name="Kim J."/>
            <person name="Jung J."/>
            <person name="Sung J.S."/>
            <person name="Chun J."/>
            <person name="Park W."/>
        </authorList>
    </citation>
    <scope>NUCLEOTIDE SEQUENCE [LARGE SCALE GENOMIC DNA]</scope>
    <source>
        <strain evidence="2 3">BL06</strain>
    </source>
</reference>
<dbReference type="AlphaFoldDB" id="I9P2T0"/>
<keyword evidence="1" id="KW-0472">Membrane</keyword>
<keyword evidence="3" id="KW-1185">Reference proteome</keyword>
<dbReference type="RefSeq" id="WP_008984288.1">
    <property type="nucleotide sequence ID" value="NZ_AKKU01000012.1"/>
</dbReference>
<dbReference type="STRING" id="1195246.AGRI_06985"/>